<evidence type="ECO:0000313" key="2">
    <source>
        <dbReference type="Proteomes" id="UP000238218"/>
    </source>
</evidence>
<proteinExistence type="predicted"/>
<gene>
    <name evidence="1" type="ORF">C7B81_07820</name>
</gene>
<dbReference type="RefSeq" id="WP_106220707.1">
    <property type="nucleotide sequence ID" value="NZ_PVWP01000004.1"/>
</dbReference>
<dbReference type="EMBL" id="PVWP01000004">
    <property type="protein sequence ID" value="PSB37994.1"/>
    <property type="molecule type" value="Genomic_DNA"/>
</dbReference>
<reference evidence="1 2" key="1">
    <citation type="submission" date="2018-03" db="EMBL/GenBank/DDBJ databases">
        <title>The ancient ancestry and fast evolution of plastids.</title>
        <authorList>
            <person name="Moore K.R."/>
            <person name="Magnabosco C."/>
            <person name="Momper L."/>
            <person name="Gold D.A."/>
            <person name="Bosak T."/>
            <person name="Fournier G.P."/>
        </authorList>
    </citation>
    <scope>NUCLEOTIDE SEQUENCE [LARGE SCALE GENOMIC DNA]</scope>
    <source>
        <strain evidence="1 2">CCALA 015</strain>
    </source>
</reference>
<dbReference type="Proteomes" id="UP000238218">
    <property type="component" value="Unassembled WGS sequence"/>
</dbReference>
<evidence type="ECO:0008006" key="3">
    <source>
        <dbReference type="Google" id="ProtNLM"/>
    </source>
</evidence>
<dbReference type="SUPFAM" id="SSF53756">
    <property type="entry name" value="UDP-Glycosyltransferase/glycogen phosphorylase"/>
    <property type="match status" value="1"/>
</dbReference>
<comment type="caution">
    <text evidence="1">The sequence shown here is derived from an EMBL/GenBank/DDBJ whole genome shotgun (WGS) entry which is preliminary data.</text>
</comment>
<protein>
    <recommendedName>
        <fullName evidence="3">Glycosyltransferase</fullName>
    </recommendedName>
</protein>
<evidence type="ECO:0000313" key="1">
    <source>
        <dbReference type="EMBL" id="PSB37994.1"/>
    </source>
</evidence>
<dbReference type="Gene3D" id="3.40.50.2000">
    <property type="entry name" value="Glycogen Phosphorylase B"/>
    <property type="match status" value="1"/>
</dbReference>
<organism evidence="1 2">
    <name type="scientific">Aphanothece cf. minutissima CCALA 015</name>
    <dbReference type="NCBI Taxonomy" id="2107695"/>
    <lineage>
        <taxon>Bacteria</taxon>
        <taxon>Bacillati</taxon>
        <taxon>Cyanobacteriota</taxon>
        <taxon>Cyanophyceae</taxon>
        <taxon>Oscillatoriophycideae</taxon>
        <taxon>Chroococcales</taxon>
        <taxon>Aphanothecaceae</taxon>
        <taxon>Aphanothece</taxon>
    </lineage>
</organism>
<keyword evidence="2" id="KW-1185">Reference proteome</keyword>
<name>A0ABX5F8W2_9CHRO</name>
<accession>A0ABX5F8W2</accession>
<sequence length="435" mass="47765">MARALILSLQPPGGGGVQARRYAKLLPHLPAAGWEFHVIGPDPRLDAVTPEPFPEQERFCHYSRQVSRSQRCAIRRNRRRRGSPLHLWFGLRQLVHRRLEQLGRHDPQTYALKGLRATALETAARLPFDAVAGICPDFRVLEVALEVAGELGKPFIAIYDDPFGHREKGRFHPAHPERQRAVLAAAAGAVFASPLTLERYREQGLLGDTPARFLPDCFDPGEASAVPPAGVGGGPADRETPARPLAPLTLFHPGNLGPWRPIEPLLEAVRRWRAEAHGGLRILLYGYLYEAARAAIRSDPLLRQDVTLHAPVSNERSHQLAEAADGLLVLIGPRHTDNLPSKFFEYLPHGTPVLVAGPAGNPLQAIVEGLEKGIYCDIESSAAIFDALVALRERGGWFRERHRHHRDAIAAYAAPAVAGAWGAAFDDFLAIRPAP</sequence>